<dbReference type="AlphaFoldDB" id="A0A916XIU5"/>
<feature type="chain" id="PRO_5037863149" description="AhpC/TSA family protein" evidence="1">
    <location>
        <begin position="20"/>
        <end position="158"/>
    </location>
</feature>
<comment type="caution">
    <text evidence="2">The sequence shown here is derived from an EMBL/GenBank/DDBJ whole genome shotgun (WGS) entry which is preliminary data.</text>
</comment>
<dbReference type="RefSeq" id="WP_188627798.1">
    <property type="nucleotide sequence ID" value="NZ_BMIL01000012.1"/>
</dbReference>
<dbReference type="Gene3D" id="3.40.30.10">
    <property type="entry name" value="Glutaredoxin"/>
    <property type="match status" value="1"/>
</dbReference>
<feature type="signal peptide" evidence="1">
    <location>
        <begin position="1"/>
        <end position="19"/>
    </location>
</feature>
<gene>
    <name evidence="2" type="ORF">GCM10011387_30440</name>
</gene>
<proteinExistence type="predicted"/>
<protein>
    <recommendedName>
        <fullName evidence="4">AhpC/TSA family protein</fullName>
    </recommendedName>
</protein>
<keyword evidence="3" id="KW-1185">Reference proteome</keyword>
<keyword evidence="1" id="KW-0732">Signal</keyword>
<name>A0A916XIU5_9SPHI</name>
<dbReference type="InterPro" id="IPR036249">
    <property type="entry name" value="Thioredoxin-like_sf"/>
</dbReference>
<reference evidence="2" key="1">
    <citation type="journal article" date="2014" name="Int. J. Syst. Evol. Microbiol.">
        <title>Complete genome sequence of Corynebacterium casei LMG S-19264T (=DSM 44701T), isolated from a smear-ripened cheese.</title>
        <authorList>
            <consortium name="US DOE Joint Genome Institute (JGI-PGF)"/>
            <person name="Walter F."/>
            <person name="Albersmeier A."/>
            <person name="Kalinowski J."/>
            <person name="Ruckert C."/>
        </authorList>
    </citation>
    <scope>NUCLEOTIDE SEQUENCE</scope>
    <source>
        <strain evidence="2">CGMCC 1.15343</strain>
    </source>
</reference>
<dbReference type="EMBL" id="BMIL01000012">
    <property type="protein sequence ID" value="GGC74713.1"/>
    <property type="molecule type" value="Genomic_DNA"/>
</dbReference>
<sequence length="158" mass="18329">MKQLFIAFICCLFVNQASAQLQPQVLPNAVFYKKDGKTFSTVQIPTTKKAFIMFFDATCDHCQQVARQLSKQSGRLANSNIYLVSMDEFRSIDYFMTNFAKPLMTMKNVTVLQDKHSIFIPTFKPDKYPSMYLYNTSKRLLKFSSNDKEVPKFLELMN</sequence>
<evidence type="ECO:0000256" key="1">
    <source>
        <dbReference type="SAM" id="SignalP"/>
    </source>
</evidence>
<organism evidence="2 3">
    <name type="scientific">Pedobacter quisquiliarum</name>
    <dbReference type="NCBI Taxonomy" id="1834438"/>
    <lineage>
        <taxon>Bacteria</taxon>
        <taxon>Pseudomonadati</taxon>
        <taxon>Bacteroidota</taxon>
        <taxon>Sphingobacteriia</taxon>
        <taxon>Sphingobacteriales</taxon>
        <taxon>Sphingobacteriaceae</taxon>
        <taxon>Pedobacter</taxon>
    </lineage>
</organism>
<evidence type="ECO:0008006" key="4">
    <source>
        <dbReference type="Google" id="ProtNLM"/>
    </source>
</evidence>
<accession>A0A916XIU5</accession>
<evidence type="ECO:0000313" key="2">
    <source>
        <dbReference type="EMBL" id="GGC74713.1"/>
    </source>
</evidence>
<dbReference type="SUPFAM" id="SSF52833">
    <property type="entry name" value="Thioredoxin-like"/>
    <property type="match status" value="1"/>
</dbReference>
<evidence type="ECO:0000313" key="3">
    <source>
        <dbReference type="Proteomes" id="UP000651668"/>
    </source>
</evidence>
<dbReference type="Proteomes" id="UP000651668">
    <property type="component" value="Unassembled WGS sequence"/>
</dbReference>
<reference evidence="2" key="2">
    <citation type="submission" date="2020-09" db="EMBL/GenBank/DDBJ databases">
        <authorList>
            <person name="Sun Q."/>
            <person name="Zhou Y."/>
        </authorList>
    </citation>
    <scope>NUCLEOTIDE SEQUENCE</scope>
    <source>
        <strain evidence="2">CGMCC 1.15343</strain>
    </source>
</reference>